<organism evidence="1 2">
    <name type="scientific">Carpinus fangiana</name>
    <dbReference type="NCBI Taxonomy" id="176857"/>
    <lineage>
        <taxon>Eukaryota</taxon>
        <taxon>Viridiplantae</taxon>
        <taxon>Streptophyta</taxon>
        <taxon>Embryophyta</taxon>
        <taxon>Tracheophyta</taxon>
        <taxon>Spermatophyta</taxon>
        <taxon>Magnoliopsida</taxon>
        <taxon>eudicotyledons</taxon>
        <taxon>Gunneridae</taxon>
        <taxon>Pentapetalae</taxon>
        <taxon>rosids</taxon>
        <taxon>fabids</taxon>
        <taxon>Fagales</taxon>
        <taxon>Betulaceae</taxon>
        <taxon>Carpinus</taxon>
    </lineage>
</organism>
<evidence type="ECO:0000313" key="1">
    <source>
        <dbReference type="EMBL" id="KAE8037165.1"/>
    </source>
</evidence>
<sequence>MLSLRSLSFLNKPPTAFPSKTISQSLVHTDDASRKTRAKPSSFLSCVVHAAKKDSQQFDVDPDKAREALQELDQQLQSLAQKQVSTPKIRASDVDLTKDRMTEEEFSESFLKYSAVALVLFTIFYNILFETVIKAAIDIPLPVPATTAVTEASQDQTSN</sequence>
<dbReference type="GO" id="GO:0009535">
    <property type="term" value="C:chloroplast thylakoid membrane"/>
    <property type="evidence" value="ECO:0007669"/>
    <property type="project" value="TreeGrafter"/>
</dbReference>
<accession>A0A660KPG1</accession>
<dbReference type="PANTHER" id="PTHR37716:SF1">
    <property type="entry name" value="OS07G0568900 PROTEIN"/>
    <property type="match status" value="1"/>
</dbReference>
<keyword evidence="2" id="KW-1185">Reference proteome</keyword>
<dbReference type="EMBL" id="CM017324">
    <property type="protein sequence ID" value="KAE8037165.1"/>
    <property type="molecule type" value="Genomic_DNA"/>
</dbReference>
<proteinExistence type="predicted"/>
<protein>
    <submittedName>
        <fullName evidence="1">Uncharacterized protein</fullName>
    </submittedName>
</protein>
<gene>
    <name evidence="1" type="ORF">FH972_009778</name>
</gene>
<dbReference type="OrthoDB" id="780445at2759"/>
<evidence type="ECO:0000313" key="2">
    <source>
        <dbReference type="Proteomes" id="UP000327013"/>
    </source>
</evidence>
<dbReference type="AlphaFoldDB" id="A0A660KPG1"/>
<dbReference type="Proteomes" id="UP000327013">
    <property type="component" value="Chromosome 4"/>
</dbReference>
<reference evidence="1 2" key="1">
    <citation type="submission" date="2019-06" db="EMBL/GenBank/DDBJ databases">
        <title>A chromosomal-level reference genome of Carpinus fangiana (Coryloideae, Betulaceae).</title>
        <authorList>
            <person name="Yang X."/>
            <person name="Wang Z."/>
            <person name="Zhang L."/>
            <person name="Hao G."/>
            <person name="Liu J."/>
            <person name="Yang Y."/>
        </authorList>
    </citation>
    <scope>NUCLEOTIDE SEQUENCE [LARGE SCALE GENOMIC DNA]</scope>
    <source>
        <strain evidence="1">Cfa_2016G</strain>
        <tissue evidence="1">Leaf</tissue>
    </source>
</reference>
<dbReference type="PANTHER" id="PTHR37716">
    <property type="entry name" value="OS07G0568900 PROTEIN"/>
    <property type="match status" value="1"/>
</dbReference>
<name>A0A660KPG1_9ROSI</name>